<feature type="domain" description="Peptidase S8/S53" evidence="6">
    <location>
        <begin position="172"/>
        <end position="441"/>
    </location>
</feature>
<evidence type="ECO:0000256" key="3">
    <source>
        <dbReference type="ARBA" id="ARBA00022801"/>
    </source>
</evidence>
<dbReference type="InterPro" id="IPR015500">
    <property type="entry name" value="Peptidase_S8_subtilisin-rel"/>
</dbReference>
<dbReference type="Proteomes" id="UP000310760">
    <property type="component" value="Unassembled WGS sequence"/>
</dbReference>
<name>A0A4S2FJQ2_9BACT</name>
<evidence type="ECO:0000256" key="2">
    <source>
        <dbReference type="ARBA" id="ARBA00022670"/>
    </source>
</evidence>
<organism evidence="7 8">
    <name type="scientific">Phocaeicola sartorii</name>
    <dbReference type="NCBI Taxonomy" id="671267"/>
    <lineage>
        <taxon>Bacteria</taxon>
        <taxon>Pseudomonadati</taxon>
        <taxon>Bacteroidota</taxon>
        <taxon>Bacteroidia</taxon>
        <taxon>Bacteroidales</taxon>
        <taxon>Bacteroidaceae</taxon>
        <taxon>Phocaeicola</taxon>
    </lineage>
</organism>
<comment type="similarity">
    <text evidence="1 5">Belongs to the peptidase S8 family.</text>
</comment>
<dbReference type="GO" id="GO:0004252">
    <property type="term" value="F:serine-type endopeptidase activity"/>
    <property type="evidence" value="ECO:0007669"/>
    <property type="project" value="UniProtKB-UniRule"/>
</dbReference>
<dbReference type="SUPFAM" id="SSF52743">
    <property type="entry name" value="Subtilisin-like"/>
    <property type="match status" value="1"/>
</dbReference>
<comment type="caution">
    <text evidence="7">The sequence shown here is derived from an EMBL/GenBank/DDBJ whole genome shotgun (WGS) entry which is preliminary data.</text>
</comment>
<proteinExistence type="inferred from homology"/>
<sequence>MNSQRGIVGCLLLVCALQVSAQVKTYKYRINLRDKAETTYTLDNPSAYLSGRAMERRTKQGLPVDSTDLPVCRTYIHALAEKGAQPVSTSKWNNTVVVQVADTSVITGIAELPFVTAVRKVWTAPDSIPARNADRKKEVTNKVTKNDHYYGDAWRQIAVHHGDSLHGAGFRGAGMQIAVIDAGYYNADEISVFKKMNLLGTRDFVNPRSDIYAENYHGMKVLSCLAANRPHVLVGTAPEAAYWLLRSEDDDTEQLVEEDYWAEALEFADSAGVDVVNTSLGYYEFDDKAMNYRYRDLDGRYSLMSHSASLAADKGMVVVCSAGNSGRGVWKKITPPGDAKNILTVGAVNRELVNADFSSVGNTTDGRIKPDVMAVGVSSAVAGTDGTVSYANGTSFASPILCGLVACFWQACPWLTARQVVEAVQNAGDRKEYPDNIFGYGIPDIWKAYQTALKKKP</sequence>
<dbReference type="PIRSF" id="PIRSF037903">
    <property type="entry name" value="Subtilisin_rel_GFO_2223"/>
    <property type="match status" value="1"/>
</dbReference>
<evidence type="ECO:0000256" key="5">
    <source>
        <dbReference type="PROSITE-ProRule" id="PRU01240"/>
    </source>
</evidence>
<evidence type="ECO:0000313" key="8">
    <source>
        <dbReference type="Proteomes" id="UP000310760"/>
    </source>
</evidence>
<dbReference type="InterPro" id="IPR000209">
    <property type="entry name" value="Peptidase_S8/S53_dom"/>
</dbReference>
<evidence type="ECO:0000256" key="4">
    <source>
        <dbReference type="ARBA" id="ARBA00022825"/>
    </source>
</evidence>
<dbReference type="PANTHER" id="PTHR43806:SF67">
    <property type="entry name" value="EGF-LIKE DOMAIN-CONTAINING PROTEIN"/>
    <property type="match status" value="1"/>
</dbReference>
<dbReference type="GO" id="GO:0006508">
    <property type="term" value="P:proteolysis"/>
    <property type="evidence" value="ECO:0007669"/>
    <property type="project" value="UniProtKB-KW"/>
</dbReference>
<accession>A0A4S2FJQ2</accession>
<dbReference type="InterPro" id="IPR017317">
    <property type="entry name" value="Pept_S8_subtilisin_bacteroid-2"/>
</dbReference>
<evidence type="ECO:0000313" key="7">
    <source>
        <dbReference type="EMBL" id="TGY69163.1"/>
    </source>
</evidence>
<dbReference type="AlphaFoldDB" id="A0A4S2FJQ2"/>
<dbReference type="PRINTS" id="PR00723">
    <property type="entry name" value="SUBTILISIN"/>
</dbReference>
<feature type="active site" description="Charge relay system" evidence="5">
    <location>
        <position position="181"/>
    </location>
</feature>
<dbReference type="Gene3D" id="3.40.50.200">
    <property type="entry name" value="Peptidase S8/S53 domain"/>
    <property type="match status" value="1"/>
</dbReference>
<gene>
    <name evidence="7" type="ORF">E5339_13685</name>
</gene>
<keyword evidence="4 5" id="KW-0720">Serine protease</keyword>
<dbReference type="CDD" id="cd07493">
    <property type="entry name" value="Peptidases_S8_9"/>
    <property type="match status" value="1"/>
</dbReference>
<evidence type="ECO:0000259" key="6">
    <source>
        <dbReference type="Pfam" id="PF00082"/>
    </source>
</evidence>
<keyword evidence="2 5" id="KW-0645">Protease</keyword>
<keyword evidence="3 5" id="KW-0378">Hydrolase</keyword>
<dbReference type="InterPro" id="IPR050131">
    <property type="entry name" value="Peptidase_S8_subtilisin-like"/>
</dbReference>
<dbReference type="PROSITE" id="PS51892">
    <property type="entry name" value="SUBTILASE"/>
    <property type="match status" value="1"/>
</dbReference>
<dbReference type="EMBL" id="SRYJ01000031">
    <property type="protein sequence ID" value="TGY69163.1"/>
    <property type="molecule type" value="Genomic_DNA"/>
</dbReference>
<evidence type="ECO:0000256" key="1">
    <source>
        <dbReference type="ARBA" id="ARBA00011073"/>
    </source>
</evidence>
<dbReference type="PANTHER" id="PTHR43806">
    <property type="entry name" value="PEPTIDASE S8"/>
    <property type="match status" value="1"/>
</dbReference>
<dbReference type="InterPro" id="IPR036852">
    <property type="entry name" value="Peptidase_S8/S53_dom_sf"/>
</dbReference>
<feature type="active site" description="Charge relay system" evidence="5">
    <location>
        <position position="217"/>
    </location>
</feature>
<dbReference type="RefSeq" id="WP_135952100.1">
    <property type="nucleotide sequence ID" value="NZ_CAKOCL010000005.1"/>
</dbReference>
<dbReference type="Pfam" id="PF00082">
    <property type="entry name" value="Peptidase_S8"/>
    <property type="match status" value="1"/>
</dbReference>
<protein>
    <submittedName>
        <fullName evidence="7">Serine protease</fullName>
    </submittedName>
</protein>
<reference evidence="7 8" key="1">
    <citation type="submission" date="2019-04" db="EMBL/GenBank/DDBJ databases">
        <title>Microbes associate with the intestines of laboratory mice.</title>
        <authorList>
            <person name="Navarre W."/>
            <person name="Wong E."/>
            <person name="Huang K."/>
            <person name="Tropini C."/>
            <person name="Ng K."/>
            <person name="Yu B."/>
        </authorList>
    </citation>
    <scope>NUCLEOTIDE SEQUENCE [LARGE SCALE GENOMIC DNA]</scope>
    <source>
        <strain evidence="7 8">NM22_B1</strain>
    </source>
</reference>
<feature type="active site" description="Charge relay system" evidence="5">
    <location>
        <position position="395"/>
    </location>
</feature>